<evidence type="ECO:0000256" key="1">
    <source>
        <dbReference type="ARBA" id="ARBA00022630"/>
    </source>
</evidence>
<dbReference type="AlphaFoldDB" id="A0A8B3S3J2"/>
<evidence type="ECO:0000256" key="6">
    <source>
        <dbReference type="ARBA" id="ARBA00022827"/>
    </source>
</evidence>
<dbReference type="Pfam" id="PF01467">
    <property type="entry name" value="CTP_transf_like"/>
    <property type="match status" value="1"/>
</dbReference>
<evidence type="ECO:0000256" key="3">
    <source>
        <dbReference type="ARBA" id="ARBA00022679"/>
    </source>
</evidence>
<dbReference type="HAMAP" id="MF_02115">
    <property type="entry name" value="FAD_synth_arch"/>
    <property type="match status" value="1"/>
</dbReference>
<dbReference type="PANTHER" id="PTHR43793">
    <property type="entry name" value="FAD SYNTHASE"/>
    <property type="match status" value="1"/>
</dbReference>
<dbReference type="PANTHER" id="PTHR43793:SF1">
    <property type="entry name" value="FAD SYNTHASE"/>
    <property type="match status" value="1"/>
</dbReference>
<keyword evidence="5 8" id="KW-0547">Nucleotide-binding</keyword>
<comment type="similarity">
    <text evidence="8">Belongs to the archaeal FAD synthase family.</text>
</comment>
<dbReference type="GO" id="GO:0006747">
    <property type="term" value="P:FAD biosynthetic process"/>
    <property type="evidence" value="ECO:0007669"/>
    <property type="project" value="UniProtKB-UniRule"/>
</dbReference>
<keyword evidence="1 8" id="KW-0285">Flavoprotein</keyword>
<accession>A0A8B3S3J2</accession>
<evidence type="ECO:0000256" key="2">
    <source>
        <dbReference type="ARBA" id="ARBA00022643"/>
    </source>
</evidence>
<dbReference type="InterPro" id="IPR024902">
    <property type="entry name" value="FAD_synth_RibL"/>
</dbReference>
<sequence length="137" mass="15783">MIRVLATGTFDILHPGHITYLRESRKLGDELYVIVARESMILHKPKPFLPEEQRLKVVKALKVVDCAVLGDAIDMFKPLEEIQPAIITLGYNQHFKEEELSEKLKKRGIHAKIVRIKNFEECGLCSTRAIVQHIRRL</sequence>
<gene>
    <name evidence="8" type="primary">ribL</name>
    <name evidence="10" type="ORF">AEth_00711</name>
</gene>
<evidence type="ECO:0000256" key="7">
    <source>
        <dbReference type="ARBA" id="ARBA00022840"/>
    </source>
</evidence>
<proteinExistence type="inferred from homology"/>
<comment type="caution">
    <text evidence="10">The sequence shown here is derived from an EMBL/GenBank/DDBJ whole genome shotgun (WGS) entry which is preliminary data.</text>
</comment>
<dbReference type="InterPro" id="IPR014729">
    <property type="entry name" value="Rossmann-like_a/b/a_fold"/>
</dbReference>
<dbReference type="EMBL" id="RPGO01000017">
    <property type="protein sequence ID" value="RZB31381.1"/>
    <property type="molecule type" value="Genomic_DNA"/>
</dbReference>
<keyword evidence="7 8" id="KW-0067">ATP-binding</keyword>
<reference evidence="11" key="1">
    <citation type="submission" date="2019-01" db="EMBL/GenBank/DDBJ databases">
        <title>Anaerobic oxidation of ethane by archaea from a marine hydrocarbon seep.</title>
        <authorList>
            <person name="Musat F."/>
        </authorList>
    </citation>
    <scope>NUCLEOTIDE SEQUENCE [LARGE SCALE GENOMIC DNA]</scope>
</reference>
<dbReference type="InterPro" id="IPR004821">
    <property type="entry name" value="Cyt_trans-like"/>
</dbReference>
<evidence type="ECO:0000313" key="10">
    <source>
        <dbReference type="EMBL" id="RZB31381.1"/>
    </source>
</evidence>
<evidence type="ECO:0000259" key="9">
    <source>
        <dbReference type="Pfam" id="PF01467"/>
    </source>
</evidence>
<dbReference type="NCBIfam" id="TIGR00125">
    <property type="entry name" value="cyt_tran_rel"/>
    <property type="match status" value="1"/>
</dbReference>
<keyword evidence="4 8" id="KW-0548">Nucleotidyltransferase</keyword>
<comment type="function">
    <text evidence="8">Catalyzes the transfer of the AMP portion of ATP to flavin mononucleotide (FMN) to produce flavin adenine dinucleotide (FAD) coenzyme.</text>
</comment>
<feature type="domain" description="Cytidyltransferase-like" evidence="9">
    <location>
        <begin position="5"/>
        <end position="131"/>
    </location>
</feature>
<dbReference type="GO" id="GO:0003919">
    <property type="term" value="F:FMN adenylyltransferase activity"/>
    <property type="evidence" value="ECO:0007669"/>
    <property type="project" value="UniProtKB-UniRule"/>
</dbReference>
<keyword evidence="2 8" id="KW-0288">FMN</keyword>
<dbReference type="Proteomes" id="UP000291831">
    <property type="component" value="Unassembled WGS sequence"/>
</dbReference>
<feature type="binding site" evidence="8">
    <location>
        <position position="92"/>
    </location>
    <ligand>
        <name>ATP</name>
        <dbReference type="ChEBI" id="CHEBI:30616"/>
    </ligand>
</feature>
<protein>
    <recommendedName>
        <fullName evidence="8">FAD synthase</fullName>
        <ecNumber evidence="8">2.7.7.2</ecNumber>
    </recommendedName>
    <alternativeName>
        <fullName evidence="8">FMN adenylyltransferase</fullName>
    </alternativeName>
    <alternativeName>
        <fullName evidence="8">Flavin adenine dinucleotide synthase</fullName>
    </alternativeName>
</protein>
<dbReference type="GO" id="GO:0005524">
    <property type="term" value="F:ATP binding"/>
    <property type="evidence" value="ECO:0007669"/>
    <property type="project" value="UniProtKB-UniRule"/>
</dbReference>
<dbReference type="EC" id="2.7.7.2" evidence="8"/>
<keyword evidence="3 8" id="KW-0808">Transferase</keyword>
<feature type="binding site" evidence="8">
    <location>
        <position position="119"/>
    </location>
    <ligand>
        <name>ATP</name>
        <dbReference type="ChEBI" id="CHEBI:30616"/>
    </ligand>
</feature>
<dbReference type="SUPFAM" id="SSF52374">
    <property type="entry name" value="Nucleotidylyl transferase"/>
    <property type="match status" value="1"/>
</dbReference>
<name>A0A8B3S3J2_9EURY</name>
<keyword evidence="6 8" id="KW-0274">FAD</keyword>
<comment type="catalytic activity">
    <reaction evidence="8">
        <text>FMN + ATP + H(+) = FAD + diphosphate</text>
        <dbReference type="Rhea" id="RHEA:17237"/>
        <dbReference type="ChEBI" id="CHEBI:15378"/>
        <dbReference type="ChEBI" id="CHEBI:30616"/>
        <dbReference type="ChEBI" id="CHEBI:33019"/>
        <dbReference type="ChEBI" id="CHEBI:57692"/>
        <dbReference type="ChEBI" id="CHEBI:58210"/>
        <dbReference type="EC" id="2.7.7.2"/>
    </reaction>
</comment>
<evidence type="ECO:0000256" key="4">
    <source>
        <dbReference type="ARBA" id="ARBA00022695"/>
    </source>
</evidence>
<dbReference type="Gene3D" id="3.40.50.620">
    <property type="entry name" value="HUPs"/>
    <property type="match status" value="1"/>
</dbReference>
<evidence type="ECO:0000256" key="5">
    <source>
        <dbReference type="ARBA" id="ARBA00022741"/>
    </source>
</evidence>
<dbReference type="InterPro" id="IPR050385">
    <property type="entry name" value="Archaeal_FAD_synthase"/>
</dbReference>
<comment type="cofactor">
    <cofactor evidence="8">
        <name>a divalent metal cation</name>
        <dbReference type="ChEBI" id="CHEBI:60240"/>
    </cofactor>
</comment>
<dbReference type="UniPathway" id="UPA00277">
    <property type="reaction ID" value="UER00407"/>
</dbReference>
<comment type="subunit">
    <text evidence="8">Homodimer.</text>
</comment>
<organism evidence="10 11">
    <name type="scientific">Candidatus Argoarchaeum ethanivorans</name>
    <dbReference type="NCBI Taxonomy" id="2608793"/>
    <lineage>
        <taxon>Archaea</taxon>
        <taxon>Methanobacteriati</taxon>
        <taxon>Methanobacteriota</taxon>
        <taxon>Stenosarchaea group</taxon>
        <taxon>Methanomicrobia</taxon>
        <taxon>Methanosarcinales</taxon>
        <taxon>Methanosarcinales incertae sedis</taxon>
        <taxon>GOM Arc I cluster</taxon>
        <taxon>Candidatus Argoarchaeum</taxon>
    </lineage>
</organism>
<evidence type="ECO:0000256" key="8">
    <source>
        <dbReference type="HAMAP-Rule" id="MF_02115"/>
    </source>
</evidence>
<evidence type="ECO:0000313" key="11">
    <source>
        <dbReference type="Proteomes" id="UP000291831"/>
    </source>
</evidence>
<dbReference type="GO" id="GO:0046444">
    <property type="term" value="P:FMN metabolic process"/>
    <property type="evidence" value="ECO:0007669"/>
    <property type="project" value="UniProtKB-UniRule"/>
</dbReference>
<feature type="binding site" evidence="8">
    <location>
        <begin position="9"/>
        <end position="10"/>
    </location>
    <ligand>
        <name>ATP</name>
        <dbReference type="ChEBI" id="CHEBI:30616"/>
    </ligand>
</feature>
<comment type="pathway">
    <text evidence="8">Cofactor biosynthesis; FAD biosynthesis; FAD from FMN: step 1/1.</text>
</comment>
<feature type="binding site" evidence="8">
    <location>
        <begin position="14"/>
        <end position="17"/>
    </location>
    <ligand>
        <name>ATP</name>
        <dbReference type="ChEBI" id="CHEBI:30616"/>
    </ligand>
</feature>